<evidence type="ECO:0008006" key="2">
    <source>
        <dbReference type="Google" id="ProtNLM"/>
    </source>
</evidence>
<dbReference type="EMBL" id="DTBZ01000088">
    <property type="protein sequence ID" value="HGQ18263.1"/>
    <property type="molecule type" value="Genomic_DNA"/>
</dbReference>
<accession>A0A7J3JR30</accession>
<sequence>MANKSLLEVVNVSKYYVSGYIRTHSIPAVIDVNLTIDKGEILALVGESGSGVWVSCWLMWFIVNPWFHRPRGTFHRCPCHRSPPVQGNPYPQLLFI</sequence>
<organism evidence="1">
    <name type="scientific">Ignisphaera aggregans</name>
    <dbReference type="NCBI Taxonomy" id="334771"/>
    <lineage>
        <taxon>Archaea</taxon>
        <taxon>Thermoproteota</taxon>
        <taxon>Thermoprotei</taxon>
        <taxon>Desulfurococcales</taxon>
        <taxon>Desulfurococcaceae</taxon>
        <taxon>Ignisphaera</taxon>
    </lineage>
</organism>
<dbReference type="SUPFAM" id="SSF52540">
    <property type="entry name" value="P-loop containing nucleoside triphosphate hydrolases"/>
    <property type="match status" value="1"/>
</dbReference>
<dbReference type="InterPro" id="IPR027417">
    <property type="entry name" value="P-loop_NTPase"/>
</dbReference>
<gene>
    <name evidence="1" type="ORF">ENU30_04730</name>
</gene>
<dbReference type="Gene3D" id="3.40.50.300">
    <property type="entry name" value="P-loop containing nucleotide triphosphate hydrolases"/>
    <property type="match status" value="1"/>
</dbReference>
<evidence type="ECO:0000313" key="1">
    <source>
        <dbReference type="EMBL" id="HGQ18263.1"/>
    </source>
</evidence>
<proteinExistence type="predicted"/>
<comment type="caution">
    <text evidence="1">The sequence shown here is derived from an EMBL/GenBank/DDBJ whole genome shotgun (WGS) entry which is preliminary data.</text>
</comment>
<reference evidence="1" key="1">
    <citation type="journal article" date="2020" name="mSystems">
        <title>Genome- and Community-Level Interaction Insights into Carbon Utilization and Element Cycling Functions of Hydrothermarchaeota in Hydrothermal Sediment.</title>
        <authorList>
            <person name="Zhou Z."/>
            <person name="Liu Y."/>
            <person name="Xu W."/>
            <person name="Pan J."/>
            <person name="Luo Z.H."/>
            <person name="Li M."/>
        </authorList>
    </citation>
    <scope>NUCLEOTIDE SEQUENCE [LARGE SCALE GENOMIC DNA]</scope>
    <source>
        <strain evidence="1">SpSt-657</strain>
    </source>
</reference>
<name>A0A7J3JR30_9CREN</name>
<dbReference type="AlphaFoldDB" id="A0A7J3JR30"/>
<protein>
    <recommendedName>
        <fullName evidence="2">ATP-binding cassette domain-containing protein</fullName>
    </recommendedName>
</protein>